<dbReference type="InterPro" id="IPR001736">
    <property type="entry name" value="PLipase_D/transphosphatidylase"/>
</dbReference>
<dbReference type="SMART" id="SM00155">
    <property type="entry name" value="PLDc"/>
    <property type="match status" value="2"/>
</dbReference>
<dbReference type="GO" id="GO:0030572">
    <property type="term" value="F:phosphatidyltransferase activity"/>
    <property type="evidence" value="ECO:0007669"/>
    <property type="project" value="UniProtKB-ARBA"/>
</dbReference>
<dbReference type="EMBL" id="SRJD01000002">
    <property type="protein sequence ID" value="TGA99732.1"/>
    <property type="molecule type" value="Genomic_DNA"/>
</dbReference>
<dbReference type="CDD" id="cd09110">
    <property type="entry name" value="PLDc_CLS_1"/>
    <property type="match status" value="1"/>
</dbReference>
<keyword evidence="4" id="KW-1185">Reference proteome</keyword>
<evidence type="ECO:0000259" key="2">
    <source>
        <dbReference type="PROSITE" id="PS50035"/>
    </source>
</evidence>
<keyword evidence="1" id="KW-1133">Transmembrane helix</keyword>
<reference evidence="3 4" key="1">
    <citation type="journal article" date="2015" name="Int. J. Syst. Evol. Microbiol.">
        <title>Sporolactobacillus shoreae sp. nov. and Sporolactobacillus spathodeae sp. nov., two spore-forming lactic acid bacteria isolated from tree barks in Thailand.</title>
        <authorList>
            <person name="Thamacharoensuk T."/>
            <person name="Kitahara M."/>
            <person name="Ohkuma M."/>
            <person name="Thongchul N."/>
            <person name="Tanasupawat S."/>
        </authorList>
    </citation>
    <scope>NUCLEOTIDE SEQUENCE [LARGE SCALE GENOMIC DNA]</scope>
    <source>
        <strain evidence="3 4">BK92</strain>
    </source>
</reference>
<dbReference type="GO" id="GO:0032049">
    <property type="term" value="P:cardiolipin biosynthetic process"/>
    <property type="evidence" value="ECO:0007669"/>
    <property type="project" value="UniProtKB-ARBA"/>
</dbReference>
<dbReference type="Gene3D" id="3.30.870.10">
    <property type="entry name" value="Endonuclease Chain A"/>
    <property type="match status" value="2"/>
</dbReference>
<feature type="domain" description="PLD phosphodiesterase" evidence="2">
    <location>
        <begin position="143"/>
        <end position="170"/>
    </location>
</feature>
<dbReference type="Proteomes" id="UP000298347">
    <property type="component" value="Unassembled WGS sequence"/>
</dbReference>
<dbReference type="PROSITE" id="PS50035">
    <property type="entry name" value="PLD"/>
    <property type="match status" value="2"/>
</dbReference>
<proteinExistence type="predicted"/>
<sequence>MVLLTIVFVLVLIVIILAAGILLDIFTGIKMRHPDLPEYPTVPGLNRLHYFTDGRDLFSDMLRSISQAKSHIHLSFFIFEADEVGREWLELLKKKAAEGVEVRLLLDSLGAGGMKKKEDELARAGVQLAFSGKVGFPFTFYYMNRRNHRKITVIDGKTGYFGGFNVSRDYIGNKPEMGSWHDNHLKVEGESVTEMQRLFLFDWQLATGETPDQEGFYPSLEKGTARLTLTGSSGKQVEDLFAEKLRTAQSSIIIGSPYFIPTRKLMNIMLDRLEHGVQLTFLLPMKKDHALVRPASFFYLKPLVEKGARLYHLYQGFYHSKVFVIDQSLCYIGTANFDQRSFFWNDELSGFSEDKELIREVLDQLHKEIRENSVPVNAEKIAKRTPYEKLKTVCASWFSLFL</sequence>
<dbReference type="PANTHER" id="PTHR21248">
    <property type="entry name" value="CARDIOLIPIN SYNTHASE"/>
    <property type="match status" value="1"/>
</dbReference>
<dbReference type="OrthoDB" id="9762009at2"/>
<dbReference type="InterPro" id="IPR025202">
    <property type="entry name" value="PLD-like_dom"/>
</dbReference>
<feature type="transmembrane region" description="Helical" evidence="1">
    <location>
        <begin position="6"/>
        <end position="26"/>
    </location>
</feature>
<dbReference type="SUPFAM" id="SSF56024">
    <property type="entry name" value="Phospholipase D/nuclease"/>
    <property type="match status" value="2"/>
</dbReference>
<evidence type="ECO:0000313" key="4">
    <source>
        <dbReference type="Proteomes" id="UP000298347"/>
    </source>
</evidence>
<name>A0A4Z0GTU7_9BACL</name>
<protein>
    <submittedName>
        <fullName evidence="3">Phospholipase</fullName>
    </submittedName>
</protein>
<keyword evidence="1" id="KW-0472">Membrane</keyword>
<accession>A0A4Z0GTU7</accession>
<dbReference type="Pfam" id="PF13091">
    <property type="entry name" value="PLDc_2"/>
    <property type="match status" value="2"/>
</dbReference>
<dbReference type="RefSeq" id="WP_135347128.1">
    <property type="nucleotide sequence ID" value="NZ_SRJD01000002.1"/>
</dbReference>
<comment type="caution">
    <text evidence="3">The sequence shown here is derived from an EMBL/GenBank/DDBJ whole genome shotgun (WGS) entry which is preliminary data.</text>
</comment>
<evidence type="ECO:0000256" key="1">
    <source>
        <dbReference type="SAM" id="Phobius"/>
    </source>
</evidence>
<feature type="domain" description="PLD phosphodiesterase" evidence="2">
    <location>
        <begin position="314"/>
        <end position="341"/>
    </location>
</feature>
<dbReference type="PANTHER" id="PTHR21248:SF7">
    <property type="entry name" value="MINOR CARDIOLIPIN SYNTHASE CLSB"/>
    <property type="match status" value="1"/>
</dbReference>
<dbReference type="CDD" id="cd09112">
    <property type="entry name" value="PLDc_CLS_2"/>
    <property type="match status" value="1"/>
</dbReference>
<gene>
    <name evidence="3" type="ORF">E4665_01930</name>
</gene>
<dbReference type="AlphaFoldDB" id="A0A4Z0GTU7"/>
<evidence type="ECO:0000313" key="3">
    <source>
        <dbReference type="EMBL" id="TGA99732.1"/>
    </source>
</evidence>
<keyword evidence="1" id="KW-0812">Transmembrane</keyword>
<organism evidence="3 4">
    <name type="scientific">Sporolactobacillus shoreae</name>
    <dbReference type="NCBI Taxonomy" id="1465501"/>
    <lineage>
        <taxon>Bacteria</taxon>
        <taxon>Bacillati</taxon>
        <taxon>Bacillota</taxon>
        <taxon>Bacilli</taxon>
        <taxon>Bacillales</taxon>
        <taxon>Sporolactobacillaceae</taxon>
        <taxon>Sporolactobacillus</taxon>
    </lineage>
</organism>